<dbReference type="PANTHER" id="PTHR34273:SF2">
    <property type="entry name" value="METHYLTHIORIBOSE KINASE"/>
    <property type="match status" value="1"/>
</dbReference>
<name>A0ABS5W8T4_9FLAO</name>
<dbReference type="RefSeq" id="WP_214610124.1">
    <property type="nucleotide sequence ID" value="NZ_JACATN010000001.1"/>
</dbReference>
<sequence>MTAIDTNTPLEDLQNYLQSKEWLHTSEKITAVEKPGDGNMNVVLRVITDQRSFILKQSRPYVQKYQQIKAPLDRIAVEKKFYQAVRDNAVHAHVPKIIGFDAAENLLLLEDLGHCEDMTYIYGKQNISNGQLDRLIFILGLIHRKEAPSSFPENMEMRQLNHQHVFELPFLEDNGFQLDDIQPGLQELSLQFKKDKKIKKVVKKVGKKYLSPGNTLLHGDYYPGSWMTEADNLYIIDPEFGFVGFPEFDLGVMAAHIIIATGKKGYLKRIHTAYQGDADLKLMSQVAGIEIMRRLIGLAQLPLERSLKEKSKLLKKARKLILAS</sequence>
<gene>
    <name evidence="7" type="ORF">HW347_01130</name>
</gene>
<proteinExistence type="inferred from homology"/>
<keyword evidence="5" id="KW-0067">ATP-binding</keyword>
<feature type="domain" description="Aminoglycoside phosphotransferase" evidence="6">
    <location>
        <begin position="34"/>
        <end position="275"/>
    </location>
</feature>
<dbReference type="PANTHER" id="PTHR34273">
    <property type="entry name" value="METHYLTHIORIBOSE KINASE"/>
    <property type="match status" value="1"/>
</dbReference>
<evidence type="ECO:0000313" key="8">
    <source>
        <dbReference type="Proteomes" id="UP000740413"/>
    </source>
</evidence>
<dbReference type="SUPFAM" id="SSF56112">
    <property type="entry name" value="Protein kinase-like (PK-like)"/>
    <property type="match status" value="1"/>
</dbReference>
<keyword evidence="3" id="KW-0547">Nucleotide-binding</keyword>
<dbReference type="Gene3D" id="3.30.200.20">
    <property type="entry name" value="Phosphorylase Kinase, domain 1"/>
    <property type="match status" value="1"/>
</dbReference>
<evidence type="ECO:0000259" key="6">
    <source>
        <dbReference type="Pfam" id="PF01636"/>
    </source>
</evidence>
<accession>A0ABS5W8T4</accession>
<evidence type="ECO:0000256" key="3">
    <source>
        <dbReference type="ARBA" id="ARBA00022741"/>
    </source>
</evidence>
<dbReference type="EMBL" id="JACATN010000001">
    <property type="protein sequence ID" value="MBT2159843.1"/>
    <property type="molecule type" value="Genomic_DNA"/>
</dbReference>
<dbReference type="InterPro" id="IPR002575">
    <property type="entry name" value="Aminoglycoside_PTrfase"/>
</dbReference>
<keyword evidence="2" id="KW-0808">Transferase</keyword>
<evidence type="ECO:0000256" key="5">
    <source>
        <dbReference type="ARBA" id="ARBA00022840"/>
    </source>
</evidence>
<keyword evidence="8" id="KW-1185">Reference proteome</keyword>
<comment type="similarity">
    <text evidence="1">Belongs to the methylthioribose kinase family.</text>
</comment>
<protein>
    <submittedName>
        <fullName evidence="7">Phosphotransferase</fullName>
    </submittedName>
</protein>
<evidence type="ECO:0000256" key="1">
    <source>
        <dbReference type="ARBA" id="ARBA00010165"/>
    </source>
</evidence>
<evidence type="ECO:0000256" key="2">
    <source>
        <dbReference type="ARBA" id="ARBA00022679"/>
    </source>
</evidence>
<reference evidence="8" key="2">
    <citation type="submission" date="2023-07" db="EMBL/GenBank/DDBJ databases">
        <title>Zobellia barbeyronii sp. nov., a new marine flavobacterium, isolated from green and red algae.</title>
        <authorList>
            <person name="Nedashkovskaya O.I."/>
            <person name="Otstavnykh N."/>
            <person name="Zhukova N."/>
            <person name="Guzev K."/>
            <person name="Chausova V."/>
            <person name="Tekutyeva L."/>
            <person name="Mikhailov V."/>
            <person name="Isaeva M."/>
        </authorList>
    </citation>
    <scope>NUCLEOTIDE SEQUENCE [LARGE SCALE GENOMIC DNA]</scope>
    <source>
        <strain evidence="8">KMM 6746</strain>
    </source>
</reference>
<dbReference type="Proteomes" id="UP000740413">
    <property type="component" value="Unassembled WGS sequence"/>
</dbReference>
<evidence type="ECO:0000313" key="7">
    <source>
        <dbReference type="EMBL" id="MBT2159843.1"/>
    </source>
</evidence>
<reference evidence="7 8" key="1">
    <citation type="submission" date="2020-06" db="EMBL/GenBank/DDBJ databases">
        <authorList>
            <person name="Isaeva M.P."/>
            <person name="Chernysheva N.Y."/>
        </authorList>
    </citation>
    <scope>NUCLEOTIDE SEQUENCE [LARGE SCALE GENOMIC DNA]</scope>
    <source>
        <strain evidence="7 8">KMM 6746</strain>
    </source>
</reference>
<dbReference type="Gene3D" id="3.90.1200.10">
    <property type="match status" value="1"/>
</dbReference>
<organism evidence="7 8">
    <name type="scientific">Zobellia barbeyronii</name>
    <dbReference type="NCBI Taxonomy" id="2748009"/>
    <lineage>
        <taxon>Bacteria</taxon>
        <taxon>Pseudomonadati</taxon>
        <taxon>Bacteroidota</taxon>
        <taxon>Flavobacteriia</taxon>
        <taxon>Flavobacteriales</taxon>
        <taxon>Flavobacteriaceae</taxon>
        <taxon>Zobellia</taxon>
    </lineage>
</organism>
<comment type="caution">
    <text evidence="7">The sequence shown here is derived from an EMBL/GenBank/DDBJ whole genome shotgun (WGS) entry which is preliminary data.</text>
</comment>
<dbReference type="Pfam" id="PF01636">
    <property type="entry name" value="APH"/>
    <property type="match status" value="1"/>
</dbReference>
<evidence type="ECO:0000256" key="4">
    <source>
        <dbReference type="ARBA" id="ARBA00022777"/>
    </source>
</evidence>
<keyword evidence="4" id="KW-0418">Kinase</keyword>
<dbReference type="InterPro" id="IPR011009">
    <property type="entry name" value="Kinase-like_dom_sf"/>
</dbReference>